<keyword evidence="3" id="KW-1185">Reference proteome</keyword>
<dbReference type="AlphaFoldDB" id="A0A8G1VYP0"/>
<feature type="signal peptide" evidence="1">
    <location>
        <begin position="1"/>
        <end position="18"/>
    </location>
</feature>
<proteinExistence type="predicted"/>
<feature type="chain" id="PRO_5034400679" description="Secreted protein" evidence="1">
    <location>
        <begin position="19"/>
        <end position="79"/>
    </location>
</feature>
<dbReference type="EMBL" id="KZ824648">
    <property type="protein sequence ID" value="RAK76501.1"/>
    <property type="molecule type" value="Genomic_DNA"/>
</dbReference>
<protein>
    <recommendedName>
        <fullName evidence="4">Secreted protein</fullName>
    </recommendedName>
</protein>
<evidence type="ECO:0000256" key="1">
    <source>
        <dbReference type="SAM" id="SignalP"/>
    </source>
</evidence>
<keyword evidence="1" id="KW-0732">Signal</keyword>
<organism evidence="2 3">
    <name type="scientific">Aspergillus fijiensis CBS 313.89</name>
    <dbReference type="NCBI Taxonomy" id="1448319"/>
    <lineage>
        <taxon>Eukaryota</taxon>
        <taxon>Fungi</taxon>
        <taxon>Dikarya</taxon>
        <taxon>Ascomycota</taxon>
        <taxon>Pezizomycotina</taxon>
        <taxon>Eurotiomycetes</taxon>
        <taxon>Eurotiomycetidae</taxon>
        <taxon>Eurotiales</taxon>
        <taxon>Aspergillaceae</taxon>
        <taxon>Aspergillus</taxon>
    </lineage>
</organism>
<sequence length="79" mass="8424">MNMFVSILSLSIGSRALCCISQNRSQLSTTASSLTHQIADLSPSVAAVVLSGVFQGQFTSSSPHQASPMGWLLIMTFYL</sequence>
<gene>
    <name evidence="2" type="ORF">BO72DRAFT_129234</name>
</gene>
<evidence type="ECO:0000313" key="3">
    <source>
        <dbReference type="Proteomes" id="UP000249789"/>
    </source>
</evidence>
<name>A0A8G1VYP0_9EURO</name>
<reference evidence="2 3" key="1">
    <citation type="submission" date="2018-02" db="EMBL/GenBank/DDBJ databases">
        <title>The genomes of Aspergillus section Nigri reveals drivers in fungal speciation.</title>
        <authorList>
            <consortium name="DOE Joint Genome Institute"/>
            <person name="Vesth T.C."/>
            <person name="Nybo J."/>
            <person name="Theobald S."/>
            <person name="Brandl J."/>
            <person name="Frisvad J.C."/>
            <person name="Nielsen K.F."/>
            <person name="Lyhne E.K."/>
            <person name="Kogle M.E."/>
            <person name="Kuo A."/>
            <person name="Riley R."/>
            <person name="Clum A."/>
            <person name="Nolan M."/>
            <person name="Lipzen A."/>
            <person name="Salamov A."/>
            <person name="Henrissat B."/>
            <person name="Wiebenga A."/>
            <person name="De vries R.P."/>
            <person name="Grigoriev I.V."/>
            <person name="Mortensen U.H."/>
            <person name="Andersen M.R."/>
            <person name="Baker S.E."/>
        </authorList>
    </citation>
    <scope>NUCLEOTIDE SEQUENCE [LARGE SCALE GENOMIC DNA]</scope>
    <source>
        <strain evidence="2 3">CBS 313.89</strain>
    </source>
</reference>
<dbReference type="RefSeq" id="XP_040800511.1">
    <property type="nucleotide sequence ID" value="XM_040939080.1"/>
</dbReference>
<evidence type="ECO:0008006" key="4">
    <source>
        <dbReference type="Google" id="ProtNLM"/>
    </source>
</evidence>
<dbReference type="VEuPathDB" id="FungiDB:BO72DRAFT_129234"/>
<accession>A0A8G1VYP0</accession>
<dbReference type="GeneID" id="63856413"/>
<dbReference type="Proteomes" id="UP000249789">
    <property type="component" value="Unassembled WGS sequence"/>
</dbReference>
<evidence type="ECO:0000313" key="2">
    <source>
        <dbReference type="EMBL" id="RAK76501.1"/>
    </source>
</evidence>